<dbReference type="EMBL" id="CP025096">
    <property type="protein sequence ID" value="AUD01374.1"/>
    <property type="molecule type" value="Genomic_DNA"/>
</dbReference>
<gene>
    <name evidence="3" type="ORF">CWM47_05845</name>
</gene>
<dbReference type="RefSeq" id="WP_100987079.1">
    <property type="nucleotide sequence ID" value="NZ_CP025096.1"/>
</dbReference>
<feature type="signal peptide" evidence="1">
    <location>
        <begin position="1"/>
        <end position="19"/>
    </location>
</feature>
<dbReference type="Proteomes" id="UP000232883">
    <property type="component" value="Chromosome"/>
</dbReference>
<evidence type="ECO:0000256" key="1">
    <source>
        <dbReference type="SAM" id="SignalP"/>
    </source>
</evidence>
<dbReference type="SUPFAM" id="SSF54427">
    <property type="entry name" value="NTF2-like"/>
    <property type="match status" value="1"/>
</dbReference>
<sequence length="169" mass="18379">MKHLVTLAAFALLTAPTLGQTLPDPHTPPSGKYNTTNYPEDRKAITAMRLIDGLGQHCADDYVTVNPDGTISYGFEEWKQGFINAGASFKSVTPVPSMEILRIYEGKTAILNSLTDVVLGTPKGDVKIRVQRVEVFVKQNGGWCFVAGQGTRILFKEEMGALQAPGPKK</sequence>
<dbReference type="Pfam" id="PF14534">
    <property type="entry name" value="DUF4440"/>
    <property type="match status" value="1"/>
</dbReference>
<dbReference type="AlphaFoldDB" id="A0A2K8YUW7"/>
<name>A0A2K8YUW7_9BACT</name>
<proteinExistence type="predicted"/>
<dbReference type="Gene3D" id="3.10.450.50">
    <property type="match status" value="1"/>
</dbReference>
<keyword evidence="1" id="KW-0732">Signal</keyword>
<feature type="chain" id="PRO_5014707338" description="DUF4440 domain-containing protein" evidence="1">
    <location>
        <begin position="20"/>
        <end position="169"/>
    </location>
</feature>
<evidence type="ECO:0000259" key="2">
    <source>
        <dbReference type="Pfam" id="PF14534"/>
    </source>
</evidence>
<dbReference type="KEGG" id="spir:CWM47_05845"/>
<organism evidence="3 4">
    <name type="scientific">Spirosoma pollinicola</name>
    <dbReference type="NCBI Taxonomy" id="2057025"/>
    <lineage>
        <taxon>Bacteria</taxon>
        <taxon>Pseudomonadati</taxon>
        <taxon>Bacteroidota</taxon>
        <taxon>Cytophagia</taxon>
        <taxon>Cytophagales</taxon>
        <taxon>Cytophagaceae</taxon>
        <taxon>Spirosoma</taxon>
    </lineage>
</organism>
<evidence type="ECO:0000313" key="3">
    <source>
        <dbReference type="EMBL" id="AUD01374.1"/>
    </source>
</evidence>
<keyword evidence="4" id="KW-1185">Reference proteome</keyword>
<reference evidence="3 4" key="1">
    <citation type="submission" date="2017-11" db="EMBL/GenBank/DDBJ databases">
        <title>Taxonomic description and genome sequences of Spirosoma HA7 sp. nov., isolated from pollen microhabitat of Corylus avellana.</title>
        <authorList>
            <person name="Ambika Manirajan B."/>
            <person name="Suarez C."/>
            <person name="Ratering S."/>
            <person name="Geissler-Plaum R."/>
            <person name="Cardinale M."/>
            <person name="Sylvia S."/>
        </authorList>
    </citation>
    <scope>NUCLEOTIDE SEQUENCE [LARGE SCALE GENOMIC DNA]</scope>
    <source>
        <strain evidence="3 4">HA7</strain>
    </source>
</reference>
<dbReference type="InterPro" id="IPR032710">
    <property type="entry name" value="NTF2-like_dom_sf"/>
</dbReference>
<accession>A0A2K8YUW7</accession>
<feature type="domain" description="DUF4440" evidence="2">
    <location>
        <begin position="52"/>
        <end position="143"/>
    </location>
</feature>
<dbReference type="OrthoDB" id="881019at2"/>
<protein>
    <recommendedName>
        <fullName evidence="2">DUF4440 domain-containing protein</fullName>
    </recommendedName>
</protein>
<dbReference type="InterPro" id="IPR027843">
    <property type="entry name" value="DUF4440"/>
</dbReference>
<evidence type="ECO:0000313" key="4">
    <source>
        <dbReference type="Proteomes" id="UP000232883"/>
    </source>
</evidence>